<feature type="transmembrane region" description="Helical" evidence="1">
    <location>
        <begin position="66"/>
        <end position="87"/>
    </location>
</feature>
<reference evidence="2" key="1">
    <citation type="submission" date="2023-02" db="EMBL/GenBank/DDBJ databases">
        <title>Kitasatospora phosalacinea NBRC 14362.</title>
        <authorList>
            <person name="Ichikawa N."/>
            <person name="Sato H."/>
            <person name="Tonouchi N."/>
        </authorList>
    </citation>
    <scope>NUCLEOTIDE SEQUENCE</scope>
    <source>
        <strain evidence="2">NBRC 14362</strain>
    </source>
</reference>
<evidence type="ECO:0000313" key="2">
    <source>
        <dbReference type="EMBL" id="GLW53107.1"/>
    </source>
</evidence>
<feature type="transmembrane region" description="Helical" evidence="1">
    <location>
        <begin position="108"/>
        <end position="126"/>
    </location>
</feature>
<evidence type="ECO:0000256" key="1">
    <source>
        <dbReference type="SAM" id="Phobius"/>
    </source>
</evidence>
<name>A0A9W6PDS8_9ACTN</name>
<proteinExistence type="predicted"/>
<dbReference type="RefSeq" id="WP_033250169.1">
    <property type="nucleotide sequence ID" value="NZ_BSRX01000005.1"/>
</dbReference>
<keyword evidence="1" id="KW-0472">Membrane</keyword>
<accession>A0A9W6PDS8</accession>
<dbReference type="Proteomes" id="UP001165143">
    <property type="component" value="Unassembled WGS sequence"/>
</dbReference>
<organism evidence="2 3">
    <name type="scientific">Kitasatospora phosalacinea</name>
    <dbReference type="NCBI Taxonomy" id="2065"/>
    <lineage>
        <taxon>Bacteria</taxon>
        <taxon>Bacillati</taxon>
        <taxon>Actinomycetota</taxon>
        <taxon>Actinomycetes</taxon>
        <taxon>Kitasatosporales</taxon>
        <taxon>Streptomycetaceae</taxon>
        <taxon>Kitasatospora</taxon>
    </lineage>
</organism>
<dbReference type="AlphaFoldDB" id="A0A9W6PDS8"/>
<gene>
    <name evidence="2" type="ORF">Kpho01_11180</name>
</gene>
<protein>
    <submittedName>
        <fullName evidence="2">Uncharacterized protein</fullName>
    </submittedName>
</protein>
<dbReference type="EMBL" id="BSRX01000005">
    <property type="protein sequence ID" value="GLW53107.1"/>
    <property type="molecule type" value="Genomic_DNA"/>
</dbReference>
<evidence type="ECO:0000313" key="3">
    <source>
        <dbReference type="Proteomes" id="UP001165143"/>
    </source>
</evidence>
<dbReference type="OrthoDB" id="3872771at2"/>
<keyword evidence="1" id="KW-1133">Transmembrane helix</keyword>
<feature type="transmembrane region" description="Helical" evidence="1">
    <location>
        <begin position="39"/>
        <end position="60"/>
    </location>
</feature>
<keyword evidence="1" id="KW-0812">Transmembrane</keyword>
<sequence>MVDDRQHAHEQSEELTPAQALELAQRAQAAARRPAPMPWWYGPGVGAALAVYCAAIGQSFQRQAQWLIPLCAAALAAVLAAIVRVAMRSSGVAAQFEKTKVPPNVLRALVLTVLLAVLAWLGTWLATGEQGWAMAAAGVVGGLAVWGVITLANRDVKEQSMSSEQ</sequence>
<comment type="caution">
    <text evidence="2">The sequence shown here is derived from an EMBL/GenBank/DDBJ whole genome shotgun (WGS) entry which is preliminary data.</text>
</comment>
<feature type="transmembrane region" description="Helical" evidence="1">
    <location>
        <begin position="132"/>
        <end position="152"/>
    </location>
</feature>